<sequence length="271" mass="28613">MTMVSVNGTELYVQDVGPRDAPALVFCHSLFFNADMFAAQVGRFSGEYRVVTYDNRGQGRSAAAPVDQLDMDTLADDAAALIETLGLAPCHFIGNSMGGFVALRLAARRPELLRSAVALGSSGDEEGKKAEFGPLVEHMQGHGARDVIDTLMYIMFGDTSLAERPDLTGPWREYMVDLGPSIGDAAHGVVYRTAVREELAGTSVPVLAIAGAEDHAYEVPLSEGIAATAPNGRCVVVQGVGHSVALEAADEVNRILAEHVASVDSGVPSRT</sequence>
<dbReference type="Gene3D" id="3.40.50.1820">
    <property type="entry name" value="alpha/beta hydrolase"/>
    <property type="match status" value="1"/>
</dbReference>
<dbReference type="HOGENOM" id="CLU_020336_50_1_11"/>
<keyword evidence="4" id="KW-1185">Reference proteome</keyword>
<dbReference type="Proteomes" id="UP000007517">
    <property type="component" value="Chromosome"/>
</dbReference>
<organism evidence="3 4">
    <name type="scientific">Blastococcus saxobsidens (strain DD2)</name>
    <dbReference type="NCBI Taxonomy" id="1146883"/>
    <lineage>
        <taxon>Bacteria</taxon>
        <taxon>Bacillati</taxon>
        <taxon>Actinomycetota</taxon>
        <taxon>Actinomycetes</taxon>
        <taxon>Geodermatophilales</taxon>
        <taxon>Geodermatophilaceae</taxon>
        <taxon>Blastococcus</taxon>
    </lineage>
</organism>
<dbReference type="InterPro" id="IPR050266">
    <property type="entry name" value="AB_hydrolase_sf"/>
</dbReference>
<dbReference type="Pfam" id="PF00561">
    <property type="entry name" value="Abhydrolase_1"/>
    <property type="match status" value="1"/>
</dbReference>
<dbReference type="InterPro" id="IPR029058">
    <property type="entry name" value="AB_hydrolase_fold"/>
</dbReference>
<evidence type="ECO:0000313" key="4">
    <source>
        <dbReference type="Proteomes" id="UP000007517"/>
    </source>
</evidence>
<feature type="domain" description="AB hydrolase-1" evidence="2">
    <location>
        <begin position="22"/>
        <end position="248"/>
    </location>
</feature>
<dbReference type="KEGG" id="bsd:BLASA_2762"/>
<dbReference type="SUPFAM" id="SSF53474">
    <property type="entry name" value="alpha/beta-Hydrolases"/>
    <property type="match status" value="1"/>
</dbReference>
<evidence type="ECO:0000256" key="1">
    <source>
        <dbReference type="ARBA" id="ARBA00022801"/>
    </source>
</evidence>
<evidence type="ECO:0000259" key="2">
    <source>
        <dbReference type="Pfam" id="PF00561"/>
    </source>
</evidence>
<evidence type="ECO:0000313" key="3">
    <source>
        <dbReference type="EMBL" id="CCG03634.1"/>
    </source>
</evidence>
<protein>
    <submittedName>
        <fullName evidence="3">Alpha/beta hydrolase fold</fullName>
    </submittedName>
</protein>
<dbReference type="PANTHER" id="PTHR43798:SF31">
    <property type="entry name" value="AB HYDROLASE SUPERFAMILY PROTEIN YCLE"/>
    <property type="match status" value="1"/>
</dbReference>
<name>H6RJY1_BLASD</name>
<proteinExistence type="predicted"/>
<keyword evidence="1 3" id="KW-0378">Hydrolase</keyword>
<dbReference type="InterPro" id="IPR000073">
    <property type="entry name" value="AB_hydrolase_1"/>
</dbReference>
<dbReference type="OrthoDB" id="9785847at2"/>
<accession>H6RJY1</accession>
<dbReference type="AlphaFoldDB" id="H6RJY1"/>
<dbReference type="PANTHER" id="PTHR43798">
    <property type="entry name" value="MONOACYLGLYCEROL LIPASE"/>
    <property type="match status" value="1"/>
</dbReference>
<dbReference type="GO" id="GO:0016787">
    <property type="term" value="F:hydrolase activity"/>
    <property type="evidence" value="ECO:0007669"/>
    <property type="project" value="UniProtKB-KW"/>
</dbReference>
<reference evidence="4" key="2">
    <citation type="submission" date="2012-02" db="EMBL/GenBank/DDBJ databases">
        <title>Complete genome sequence of Blastococcus saxobsidens strain DD2.</title>
        <authorList>
            <person name="Genoscope."/>
        </authorList>
    </citation>
    <scope>NUCLEOTIDE SEQUENCE [LARGE SCALE GENOMIC DNA]</scope>
    <source>
        <strain evidence="4">DD2</strain>
    </source>
</reference>
<reference evidence="3 4" key="1">
    <citation type="journal article" date="2012" name="J. Bacteriol.">
        <title>Genome Sequence of Blastococcus saxobsidens DD2, a Stone-Inhabiting Bacterium.</title>
        <authorList>
            <person name="Chouaia B."/>
            <person name="Crotti E."/>
            <person name="Brusetti L."/>
            <person name="Daffonchio D."/>
            <person name="Essoussi I."/>
            <person name="Nouioui I."/>
            <person name="Sbissi I."/>
            <person name="Ghodhbane-Gtari F."/>
            <person name="Gtari M."/>
            <person name="Vacherie B."/>
            <person name="Barbe V."/>
            <person name="Medigue C."/>
            <person name="Gury J."/>
            <person name="Pujic P."/>
            <person name="Normand P."/>
        </authorList>
    </citation>
    <scope>NUCLEOTIDE SEQUENCE [LARGE SCALE GENOMIC DNA]</scope>
    <source>
        <strain evidence="3 4">DD2</strain>
    </source>
</reference>
<gene>
    <name evidence="3" type="ordered locus">BLASA_2762</name>
</gene>
<dbReference type="PRINTS" id="PR00111">
    <property type="entry name" value="ABHYDROLASE"/>
</dbReference>
<dbReference type="EMBL" id="FO117623">
    <property type="protein sequence ID" value="CCG03634.1"/>
    <property type="molecule type" value="Genomic_DNA"/>
</dbReference>
<dbReference type="GO" id="GO:0016020">
    <property type="term" value="C:membrane"/>
    <property type="evidence" value="ECO:0007669"/>
    <property type="project" value="TreeGrafter"/>
</dbReference>
<dbReference type="eggNOG" id="COG0596">
    <property type="taxonomic scope" value="Bacteria"/>
</dbReference>
<dbReference type="STRING" id="1146883.BLASA_2762"/>